<sequence>MKKESIILDNMYFNIEDLLTGMKNYFEEKNRTFSVVSKTSTPIVLVDGIKYIASVKAGGMFPVSCQKIVLKEVK</sequence>
<comment type="caution">
    <text evidence="1">The sequence shown here is derived from an EMBL/GenBank/DDBJ whole genome shotgun (WGS) entry which is preliminary data.</text>
</comment>
<accession>A0ABU0MZ51</accession>
<reference evidence="1 2" key="1">
    <citation type="submission" date="2023-07" db="EMBL/GenBank/DDBJ databases">
        <title>Genomic Encyclopedia of Type Strains, Phase IV (KMG-IV): sequencing the most valuable type-strain genomes for metagenomic binning, comparative biology and taxonomic classification.</title>
        <authorList>
            <person name="Goeker M."/>
        </authorList>
    </citation>
    <scope>NUCLEOTIDE SEQUENCE [LARGE SCALE GENOMIC DNA]</scope>
    <source>
        <strain evidence="1 2">DSM 15049</strain>
    </source>
</reference>
<gene>
    <name evidence="1" type="ORF">QOZ92_000854</name>
</gene>
<name>A0ABU0MZ51_9FIRM</name>
<dbReference type="RefSeq" id="WP_307503576.1">
    <property type="nucleotide sequence ID" value="NZ_BAAACE010000028.1"/>
</dbReference>
<proteinExistence type="predicted"/>
<organism evidence="1 2">
    <name type="scientific">Paraclostridium ghonii</name>
    <dbReference type="NCBI Taxonomy" id="29358"/>
    <lineage>
        <taxon>Bacteria</taxon>
        <taxon>Bacillati</taxon>
        <taxon>Bacillota</taxon>
        <taxon>Clostridia</taxon>
        <taxon>Peptostreptococcales</taxon>
        <taxon>Peptostreptococcaceae</taxon>
        <taxon>Paraclostridium</taxon>
    </lineage>
</organism>
<keyword evidence="2" id="KW-1185">Reference proteome</keyword>
<evidence type="ECO:0000313" key="1">
    <source>
        <dbReference type="EMBL" id="MDQ0555741.1"/>
    </source>
</evidence>
<evidence type="ECO:0008006" key="3">
    <source>
        <dbReference type="Google" id="ProtNLM"/>
    </source>
</evidence>
<dbReference type="EMBL" id="JAUSWG010000003">
    <property type="protein sequence ID" value="MDQ0555741.1"/>
    <property type="molecule type" value="Genomic_DNA"/>
</dbReference>
<dbReference type="Proteomes" id="UP001232584">
    <property type="component" value="Unassembled WGS sequence"/>
</dbReference>
<evidence type="ECO:0000313" key="2">
    <source>
        <dbReference type="Proteomes" id="UP001232584"/>
    </source>
</evidence>
<protein>
    <recommendedName>
        <fullName evidence="3">Phage protein</fullName>
    </recommendedName>
</protein>